<dbReference type="InterPro" id="IPR051478">
    <property type="entry name" value="Beta-lactamase-like_AB/R"/>
</dbReference>
<reference evidence="5 6" key="1">
    <citation type="submission" date="2023-01" db="EMBL/GenBank/DDBJ databases">
        <title>Analysis of 21 Apiospora genomes using comparative genomics revels a genus with tremendous synthesis potential of carbohydrate active enzymes and secondary metabolites.</title>
        <authorList>
            <person name="Sorensen T."/>
        </authorList>
    </citation>
    <scope>NUCLEOTIDE SEQUENCE [LARGE SCALE GENOMIC DNA]</scope>
    <source>
        <strain evidence="5 6">CBS 24483</strain>
    </source>
</reference>
<evidence type="ECO:0000259" key="3">
    <source>
        <dbReference type="Pfam" id="PF00144"/>
    </source>
</evidence>
<gene>
    <name evidence="5" type="ORF">PG986_007833</name>
</gene>
<dbReference type="InterPro" id="IPR012338">
    <property type="entry name" value="Beta-lactam/transpept-like"/>
</dbReference>
<feature type="domain" description="Beta-lactamase-like ARB-00930-like C-terminal" evidence="4">
    <location>
        <begin position="446"/>
        <end position="603"/>
    </location>
</feature>
<dbReference type="InterPro" id="IPR058664">
    <property type="entry name" value="ARB_00930-like_C"/>
</dbReference>
<dbReference type="Proteomes" id="UP001391051">
    <property type="component" value="Unassembled WGS sequence"/>
</dbReference>
<dbReference type="Gene3D" id="3.40.710.10">
    <property type="entry name" value="DD-peptidase/beta-lactamase superfamily"/>
    <property type="match status" value="1"/>
</dbReference>
<evidence type="ECO:0008006" key="7">
    <source>
        <dbReference type="Google" id="ProtNLM"/>
    </source>
</evidence>
<dbReference type="PANTHER" id="PTHR22935">
    <property type="entry name" value="PENICILLIN-BINDING PROTEIN"/>
    <property type="match status" value="1"/>
</dbReference>
<comment type="caution">
    <text evidence="5">The sequence shown here is derived from an EMBL/GenBank/DDBJ whole genome shotgun (WGS) entry which is preliminary data.</text>
</comment>
<protein>
    <recommendedName>
        <fullName evidence="7">Beta-lactamase-related domain-containing protein</fullName>
    </recommendedName>
</protein>
<feature type="domain" description="Beta-lactamase-related" evidence="3">
    <location>
        <begin position="99"/>
        <end position="422"/>
    </location>
</feature>
<keyword evidence="6" id="KW-1185">Reference proteome</keyword>
<sequence>MGPSKRLFAAVAAAAFTWTTLSGVASAVSFGPCPPLGPVLPAPVRPSADPDVQAAAKSFEGSLNALTAGYNASAVSVAVKSIHEDQPFFSFHYTPPHFNTSGTHKVDADTVYRIASISKLFTVLGLLLLDGVRMDDPVTKYLPQLRDLTRQPGDEVNEITTPDWDEITLGSLASHQSGLGSDLPIDLAAAPGNWTELGLPALPDNPGPGCGGTLLLPPCTTPELYRDFGKHHPVYAPFTSVVYSNVGVGILALVIEAVSGKSFDDYIQCAILDPLGVTSTFTRWPPSDTKRGFIPDTTPDKNWWDADFGPWFSSTDETSDRAGGFYSSTNDFLALGTAILSSKLLTPAQTRRWMKPRIATSSASMMLGEPWEILRTDNVTADGRLIEVYTKTGDIWGYDATFCLVPDYDVVASVLTSGFETGSAAVYKMCSDAVRELLPALEKAGKAEARTAMAGTYADPATNSTLTLSVDETGPGLSITDWIVRGVDVNANYVNYANGDGKFTDGAYVPSRLYPSGLKAGGGGGGGPQQVSWRAHWDSGSPQQNAEIDGDYVWATFHCVTWAELDRLIYKFNTLDDVVATVGEDGVATGLNLRGFRVQLRRV</sequence>
<evidence type="ECO:0000313" key="5">
    <source>
        <dbReference type="EMBL" id="KAK7952105.1"/>
    </source>
</evidence>
<dbReference type="InterPro" id="IPR001466">
    <property type="entry name" value="Beta-lactam-related"/>
</dbReference>
<feature type="chain" id="PRO_5046306132" description="Beta-lactamase-related domain-containing protein" evidence="2">
    <location>
        <begin position="28"/>
        <end position="603"/>
    </location>
</feature>
<accession>A0ABR1QDP6</accession>
<organism evidence="5 6">
    <name type="scientific">Apiospora aurea</name>
    <dbReference type="NCBI Taxonomy" id="335848"/>
    <lineage>
        <taxon>Eukaryota</taxon>
        <taxon>Fungi</taxon>
        <taxon>Dikarya</taxon>
        <taxon>Ascomycota</taxon>
        <taxon>Pezizomycotina</taxon>
        <taxon>Sordariomycetes</taxon>
        <taxon>Xylariomycetidae</taxon>
        <taxon>Amphisphaeriales</taxon>
        <taxon>Apiosporaceae</taxon>
        <taxon>Apiospora</taxon>
    </lineage>
</organism>
<keyword evidence="2" id="KW-0732">Signal</keyword>
<evidence type="ECO:0000256" key="2">
    <source>
        <dbReference type="SAM" id="SignalP"/>
    </source>
</evidence>
<evidence type="ECO:0000313" key="6">
    <source>
        <dbReference type="Proteomes" id="UP001391051"/>
    </source>
</evidence>
<dbReference type="GeneID" id="92077117"/>
<dbReference type="Pfam" id="PF26335">
    <property type="entry name" value="ARB_00930_C"/>
    <property type="match status" value="1"/>
</dbReference>
<dbReference type="SUPFAM" id="SSF56601">
    <property type="entry name" value="beta-lactamase/transpeptidase-like"/>
    <property type="match status" value="1"/>
</dbReference>
<feature type="signal peptide" evidence="2">
    <location>
        <begin position="1"/>
        <end position="27"/>
    </location>
</feature>
<dbReference type="RefSeq" id="XP_066700167.1">
    <property type="nucleotide sequence ID" value="XM_066844055.1"/>
</dbReference>
<evidence type="ECO:0000259" key="4">
    <source>
        <dbReference type="Pfam" id="PF26335"/>
    </source>
</evidence>
<evidence type="ECO:0000256" key="1">
    <source>
        <dbReference type="ARBA" id="ARBA00038473"/>
    </source>
</evidence>
<dbReference type="EMBL" id="JAQQWE010000005">
    <property type="protein sequence ID" value="KAK7952105.1"/>
    <property type="molecule type" value="Genomic_DNA"/>
</dbReference>
<dbReference type="Pfam" id="PF00144">
    <property type="entry name" value="Beta-lactamase"/>
    <property type="match status" value="1"/>
</dbReference>
<dbReference type="PANTHER" id="PTHR22935:SF95">
    <property type="entry name" value="BETA-LACTAMASE-LIKE 1-RELATED"/>
    <property type="match status" value="1"/>
</dbReference>
<proteinExistence type="inferred from homology"/>
<comment type="similarity">
    <text evidence="1">Belongs to the beta-lactamase family.</text>
</comment>
<name>A0ABR1QDP6_9PEZI</name>